<accession>A0A7J3M0I9</accession>
<name>A0A7J3M0I9_ARCFL</name>
<dbReference type="InterPro" id="IPR010451">
    <property type="entry name" value="Acetoacetate_decarboxylase"/>
</dbReference>
<dbReference type="InterPro" id="IPR023375">
    <property type="entry name" value="ADC_dom_sf"/>
</dbReference>
<dbReference type="Gene3D" id="2.40.400.10">
    <property type="entry name" value="Acetoacetate decarboxylase-like"/>
    <property type="match status" value="1"/>
</dbReference>
<sequence length="243" mass="27518">MPLTPPLVEGSELVPSGPWEYAMNVVAVHAFGDAEKISRAVKFESNGEIWFYFAEIISRSPECPELNYEAPQLVQYNECAVFTRVFIDGKSYAYCPFMYVDNDLSLVRGLLAGFPKKIATIAITKKHPMLQMKKLGANASRSGYSLIKVIVEIEGDAKSLPFDSFGPWLTRRYFETMKIDDLLLFKFDANYGKIESGKALVEVYGGINDRLEAFKPVEVKNGYYYEILLRAKGLEKLTFFEHS</sequence>
<gene>
    <name evidence="1" type="ORF">ENT52_01565</name>
</gene>
<proteinExistence type="predicted"/>
<organism evidence="1">
    <name type="scientific">Archaeoglobus fulgidus</name>
    <dbReference type="NCBI Taxonomy" id="2234"/>
    <lineage>
        <taxon>Archaea</taxon>
        <taxon>Methanobacteriati</taxon>
        <taxon>Methanobacteriota</taxon>
        <taxon>Archaeoglobi</taxon>
        <taxon>Archaeoglobales</taxon>
        <taxon>Archaeoglobaceae</taxon>
        <taxon>Archaeoglobus</taxon>
    </lineage>
</organism>
<comment type="caution">
    <text evidence="1">The sequence shown here is derived from an EMBL/GenBank/DDBJ whole genome shotgun (WGS) entry which is preliminary data.</text>
</comment>
<dbReference type="EMBL" id="DSYZ01000037">
    <property type="protein sequence ID" value="HGT82401.1"/>
    <property type="molecule type" value="Genomic_DNA"/>
</dbReference>
<reference evidence="1" key="1">
    <citation type="journal article" date="2020" name="mSystems">
        <title>Genome- and Community-Level Interaction Insights into Carbon Utilization and Element Cycling Functions of Hydrothermarchaeota in Hydrothermal Sediment.</title>
        <authorList>
            <person name="Zhou Z."/>
            <person name="Liu Y."/>
            <person name="Xu W."/>
            <person name="Pan J."/>
            <person name="Luo Z.H."/>
            <person name="Li M."/>
        </authorList>
    </citation>
    <scope>NUCLEOTIDE SEQUENCE [LARGE SCALE GENOMIC DNA]</scope>
    <source>
        <strain evidence="1">SpSt-587</strain>
    </source>
</reference>
<dbReference type="Pfam" id="PF06314">
    <property type="entry name" value="ADC"/>
    <property type="match status" value="1"/>
</dbReference>
<dbReference type="AlphaFoldDB" id="A0A7J3M0I9"/>
<dbReference type="GO" id="GO:0016829">
    <property type="term" value="F:lyase activity"/>
    <property type="evidence" value="ECO:0007669"/>
    <property type="project" value="InterPro"/>
</dbReference>
<dbReference type="SUPFAM" id="SSF160104">
    <property type="entry name" value="Acetoacetate decarboxylase-like"/>
    <property type="match status" value="1"/>
</dbReference>
<protein>
    <submittedName>
        <fullName evidence="1">Acetoacetate decarboxylase</fullName>
    </submittedName>
</protein>
<evidence type="ECO:0000313" key="1">
    <source>
        <dbReference type="EMBL" id="HGT82401.1"/>
    </source>
</evidence>